<dbReference type="AlphaFoldDB" id="A0A914PXH7"/>
<dbReference type="PANTHER" id="PTHR33488:SF2">
    <property type="entry name" value="EARLY ENDOSOME ANTIGEN 1-LIKE"/>
    <property type="match status" value="1"/>
</dbReference>
<evidence type="ECO:0000313" key="2">
    <source>
        <dbReference type="WBParaSite" id="PDA_v2.g23521.t1"/>
    </source>
</evidence>
<accession>A0A914PXH7</accession>
<sequence>MKDSVGLGKLFLATLVDGANDFVMVGAQLIPSKRNLLNAVNAVNPFASETVSCSNSMKHVVENALMHSFEKIGSTLSDPENLDIETISDYITSIKDFQKYSPATDEGSALFKKANEVQIFLKKYKKFLEKGDELDDKMKAQISSIRTSVQNTVQLIRSALVEQQKGDSKDSLRTQLLEADSQRLNSSQEHWKTSYAKEEKVRKELYKTTNELTEFICKVKSIDTNTVDLVEIIKYLQCGIKYLAKVKKTWQFLVSFFNNIQIIVDENLVENVKSFVQEAKDPASRTIMLRAALKATGYCIQVSNAAHLYSVVSGKYIMPIISSIGEQLALEPNEAKHQEIERSFMVMNNGVKDLIEKEQAEIEQHFYDKMERFAQRMAKSVKVGNIAAAKAIKH</sequence>
<dbReference type="WBParaSite" id="PDA_v2.g23521.t1">
    <property type="protein sequence ID" value="PDA_v2.g23521.t1"/>
    <property type="gene ID" value="PDA_v2.g23521"/>
</dbReference>
<name>A0A914PXH7_9BILA</name>
<evidence type="ECO:0000313" key="1">
    <source>
        <dbReference type="Proteomes" id="UP000887578"/>
    </source>
</evidence>
<proteinExistence type="predicted"/>
<protein>
    <submittedName>
        <fullName evidence="2">Uncharacterized protein</fullName>
    </submittedName>
</protein>
<dbReference type="Proteomes" id="UP000887578">
    <property type="component" value="Unplaced"/>
</dbReference>
<dbReference type="PANTHER" id="PTHR33488">
    <property type="entry name" value="ZGC:162509"/>
    <property type="match status" value="1"/>
</dbReference>
<organism evidence="1 2">
    <name type="scientific">Panagrolaimus davidi</name>
    <dbReference type="NCBI Taxonomy" id="227884"/>
    <lineage>
        <taxon>Eukaryota</taxon>
        <taxon>Metazoa</taxon>
        <taxon>Ecdysozoa</taxon>
        <taxon>Nematoda</taxon>
        <taxon>Chromadorea</taxon>
        <taxon>Rhabditida</taxon>
        <taxon>Tylenchina</taxon>
        <taxon>Panagrolaimomorpha</taxon>
        <taxon>Panagrolaimoidea</taxon>
        <taxon>Panagrolaimidae</taxon>
        <taxon>Panagrolaimus</taxon>
    </lineage>
</organism>
<reference evidence="2" key="1">
    <citation type="submission" date="2022-11" db="UniProtKB">
        <authorList>
            <consortium name="WormBaseParasite"/>
        </authorList>
    </citation>
    <scope>IDENTIFICATION</scope>
</reference>
<keyword evidence="1" id="KW-1185">Reference proteome</keyword>